<dbReference type="PROSITE" id="PS00211">
    <property type="entry name" value="ABC_TRANSPORTER_1"/>
    <property type="match status" value="1"/>
</dbReference>
<evidence type="ECO:0000313" key="6">
    <source>
        <dbReference type="EMBL" id="KPV44761.1"/>
    </source>
</evidence>
<evidence type="ECO:0000259" key="5">
    <source>
        <dbReference type="PROSITE" id="PS50893"/>
    </source>
</evidence>
<dbReference type="Gene3D" id="3.40.50.300">
    <property type="entry name" value="P-loop containing nucleotide triphosphate hydrolases"/>
    <property type="match status" value="1"/>
</dbReference>
<dbReference type="PANTHER" id="PTHR43335">
    <property type="entry name" value="ABC TRANSPORTER, ATP-BINDING PROTEIN"/>
    <property type="match status" value="1"/>
</dbReference>
<evidence type="ECO:0000256" key="2">
    <source>
        <dbReference type="ARBA" id="ARBA00022448"/>
    </source>
</evidence>
<organism evidence="6 7">
    <name type="scientific">Alicyclobacillus ferrooxydans</name>
    <dbReference type="NCBI Taxonomy" id="471514"/>
    <lineage>
        <taxon>Bacteria</taxon>
        <taxon>Bacillati</taxon>
        <taxon>Bacillota</taxon>
        <taxon>Bacilli</taxon>
        <taxon>Bacillales</taxon>
        <taxon>Alicyclobacillaceae</taxon>
        <taxon>Alicyclobacillus</taxon>
    </lineage>
</organism>
<dbReference type="EMBL" id="LJCO01000026">
    <property type="protein sequence ID" value="KPV44761.1"/>
    <property type="molecule type" value="Genomic_DNA"/>
</dbReference>
<proteinExistence type="inferred from homology"/>
<dbReference type="PATRIC" id="fig|471514.4.peg.2490"/>
<keyword evidence="2" id="KW-0813">Transport</keyword>
<keyword evidence="7" id="KW-1185">Reference proteome</keyword>
<gene>
    <name evidence="6" type="ORF">AN477_05575</name>
</gene>
<dbReference type="Proteomes" id="UP000050482">
    <property type="component" value="Unassembled WGS sequence"/>
</dbReference>
<keyword evidence="4 6" id="KW-0067">ATP-binding</keyword>
<name>A0A0P9CGV9_9BACL</name>
<evidence type="ECO:0000313" key="7">
    <source>
        <dbReference type="Proteomes" id="UP000050482"/>
    </source>
</evidence>
<dbReference type="Pfam" id="PF00005">
    <property type="entry name" value="ABC_tran"/>
    <property type="match status" value="1"/>
</dbReference>
<dbReference type="CDD" id="cd03268">
    <property type="entry name" value="ABC_BcrA_bacitracin_resist"/>
    <property type="match status" value="1"/>
</dbReference>
<comment type="caution">
    <text evidence="6">The sequence shown here is derived from an EMBL/GenBank/DDBJ whole genome shotgun (WGS) entry which is preliminary data.</text>
</comment>
<evidence type="ECO:0000256" key="4">
    <source>
        <dbReference type="ARBA" id="ARBA00022840"/>
    </source>
</evidence>
<feature type="domain" description="ABC transporter" evidence="5">
    <location>
        <begin position="6"/>
        <end position="233"/>
    </location>
</feature>
<keyword evidence="3" id="KW-0547">Nucleotide-binding</keyword>
<reference evidence="6 7" key="1">
    <citation type="submission" date="2015-09" db="EMBL/GenBank/DDBJ databases">
        <title>Draft genome sequence of Alicyclobacillus ferrooxydans DSM 22381.</title>
        <authorList>
            <person name="Hemp J."/>
        </authorList>
    </citation>
    <scope>NUCLEOTIDE SEQUENCE [LARGE SCALE GENOMIC DNA]</scope>
    <source>
        <strain evidence="6 7">TC-34</strain>
    </source>
</reference>
<dbReference type="InterPro" id="IPR027417">
    <property type="entry name" value="P-loop_NTPase"/>
</dbReference>
<accession>A0A0P9CGV9</accession>
<comment type="similarity">
    <text evidence="1">Belongs to the ABC transporter superfamily.</text>
</comment>
<dbReference type="PROSITE" id="PS50893">
    <property type="entry name" value="ABC_TRANSPORTER_2"/>
    <property type="match status" value="1"/>
</dbReference>
<dbReference type="InterPro" id="IPR003593">
    <property type="entry name" value="AAA+_ATPase"/>
</dbReference>
<dbReference type="OrthoDB" id="2290519at2"/>
<dbReference type="GO" id="GO:0016887">
    <property type="term" value="F:ATP hydrolysis activity"/>
    <property type="evidence" value="ECO:0007669"/>
    <property type="project" value="InterPro"/>
</dbReference>
<dbReference type="AlphaFoldDB" id="A0A0P9CGV9"/>
<sequence length="309" mass="33896">MAQPVLSVRSLEKRVRNRTLVKDVSFDVYPGQVFGFLGPNGAGKTTTIRMIVGLIRPTAGEITIGGYKVRTDPLRAMQEVGCIVENPDMYPYLSGRENLLQLARMQGVEAVHRIDEVAKLVHLEDRLDDKVRTYSLGMRQRLGIAQALLNNPKLLILDEPTNGLDPAGIRELRTFLQALAKDGLAVFISSHLLSEIELLCDHVAIIRDGSVIKTGAIDTLLAGTADDVSWRVDKPDAARRVLEDVLRSHGIVAEVTESTKGSLICRMTDDLVAEAVSNLEAHGCKVFEAARRRISLEDFFLQTTSGAAV</sequence>
<evidence type="ECO:0000256" key="1">
    <source>
        <dbReference type="ARBA" id="ARBA00005417"/>
    </source>
</evidence>
<dbReference type="SMART" id="SM00382">
    <property type="entry name" value="AAA"/>
    <property type="match status" value="1"/>
</dbReference>
<dbReference type="PANTHER" id="PTHR43335:SF4">
    <property type="entry name" value="ABC TRANSPORTER, ATP-BINDING PROTEIN"/>
    <property type="match status" value="1"/>
</dbReference>
<dbReference type="SUPFAM" id="SSF52540">
    <property type="entry name" value="P-loop containing nucleoside triphosphate hydrolases"/>
    <property type="match status" value="1"/>
</dbReference>
<dbReference type="STRING" id="471514.AN477_05575"/>
<evidence type="ECO:0000256" key="3">
    <source>
        <dbReference type="ARBA" id="ARBA00022741"/>
    </source>
</evidence>
<dbReference type="RefSeq" id="WP_054968189.1">
    <property type="nucleotide sequence ID" value="NZ_LJCO01000026.1"/>
</dbReference>
<dbReference type="GO" id="GO:0005524">
    <property type="term" value="F:ATP binding"/>
    <property type="evidence" value="ECO:0007669"/>
    <property type="project" value="UniProtKB-KW"/>
</dbReference>
<dbReference type="InterPro" id="IPR003439">
    <property type="entry name" value="ABC_transporter-like_ATP-bd"/>
</dbReference>
<protein>
    <submittedName>
        <fullName evidence="6">ABC transporter ATP-binding protein</fullName>
    </submittedName>
</protein>
<dbReference type="InterPro" id="IPR017871">
    <property type="entry name" value="ABC_transporter-like_CS"/>
</dbReference>